<dbReference type="EMBL" id="ML213600">
    <property type="protein sequence ID" value="TFK39222.1"/>
    <property type="molecule type" value="Genomic_DNA"/>
</dbReference>
<reference evidence="2 3" key="1">
    <citation type="journal article" date="2019" name="Nat. Ecol. Evol.">
        <title>Megaphylogeny resolves global patterns of mushroom evolution.</title>
        <authorList>
            <person name="Varga T."/>
            <person name="Krizsan K."/>
            <person name="Foldi C."/>
            <person name="Dima B."/>
            <person name="Sanchez-Garcia M."/>
            <person name="Sanchez-Ramirez S."/>
            <person name="Szollosi G.J."/>
            <person name="Szarkandi J.G."/>
            <person name="Papp V."/>
            <person name="Albert L."/>
            <person name="Andreopoulos W."/>
            <person name="Angelini C."/>
            <person name="Antonin V."/>
            <person name="Barry K.W."/>
            <person name="Bougher N.L."/>
            <person name="Buchanan P."/>
            <person name="Buyck B."/>
            <person name="Bense V."/>
            <person name="Catcheside P."/>
            <person name="Chovatia M."/>
            <person name="Cooper J."/>
            <person name="Damon W."/>
            <person name="Desjardin D."/>
            <person name="Finy P."/>
            <person name="Geml J."/>
            <person name="Haridas S."/>
            <person name="Hughes K."/>
            <person name="Justo A."/>
            <person name="Karasinski D."/>
            <person name="Kautmanova I."/>
            <person name="Kiss B."/>
            <person name="Kocsube S."/>
            <person name="Kotiranta H."/>
            <person name="LaButti K.M."/>
            <person name="Lechner B.E."/>
            <person name="Liimatainen K."/>
            <person name="Lipzen A."/>
            <person name="Lukacs Z."/>
            <person name="Mihaltcheva S."/>
            <person name="Morgado L.N."/>
            <person name="Niskanen T."/>
            <person name="Noordeloos M.E."/>
            <person name="Ohm R.A."/>
            <person name="Ortiz-Santana B."/>
            <person name="Ovrebo C."/>
            <person name="Racz N."/>
            <person name="Riley R."/>
            <person name="Savchenko A."/>
            <person name="Shiryaev A."/>
            <person name="Soop K."/>
            <person name="Spirin V."/>
            <person name="Szebenyi C."/>
            <person name="Tomsovsky M."/>
            <person name="Tulloss R.E."/>
            <person name="Uehling J."/>
            <person name="Grigoriev I.V."/>
            <person name="Vagvolgyi C."/>
            <person name="Papp T."/>
            <person name="Martin F.M."/>
            <person name="Miettinen O."/>
            <person name="Hibbett D.S."/>
            <person name="Nagy L.G."/>
        </authorList>
    </citation>
    <scope>NUCLEOTIDE SEQUENCE [LARGE SCALE GENOMIC DNA]</scope>
    <source>
        <strain evidence="2 3">CBS 166.37</strain>
    </source>
</reference>
<evidence type="ECO:0000313" key="2">
    <source>
        <dbReference type="EMBL" id="TFK39222.1"/>
    </source>
</evidence>
<feature type="compositionally biased region" description="Polar residues" evidence="1">
    <location>
        <begin position="45"/>
        <end position="60"/>
    </location>
</feature>
<protein>
    <submittedName>
        <fullName evidence="2">Uncharacterized protein</fullName>
    </submittedName>
</protein>
<organism evidence="2 3">
    <name type="scientific">Crucibulum laeve</name>
    <dbReference type="NCBI Taxonomy" id="68775"/>
    <lineage>
        <taxon>Eukaryota</taxon>
        <taxon>Fungi</taxon>
        <taxon>Dikarya</taxon>
        <taxon>Basidiomycota</taxon>
        <taxon>Agaricomycotina</taxon>
        <taxon>Agaricomycetes</taxon>
        <taxon>Agaricomycetidae</taxon>
        <taxon>Agaricales</taxon>
        <taxon>Agaricineae</taxon>
        <taxon>Nidulariaceae</taxon>
        <taxon>Crucibulum</taxon>
    </lineage>
</organism>
<keyword evidence="3" id="KW-1185">Reference proteome</keyword>
<sequence length="212" mass="22982">MTTVEPSRCLSPLEIPQEKDTGPELSNFPPQISLPNMVFAHQHQHATSEPSPGIYQNQHPSLDADQPPPTPRHAFASTSLPPAYPTSVLHPLLVLASDSKVIYRPFPSALPEHQSVPAVIVLGDTPLHLFLVRLSHAPGDYKMLAFPTGEFFTSVNDVLHAVRAALATAGAEPKLEELGEAKEGSVRFNSMGGWVWTGFVLGKDGVWELSLV</sequence>
<gene>
    <name evidence="2" type="ORF">BDQ12DRAFT_74188</name>
</gene>
<evidence type="ECO:0000256" key="1">
    <source>
        <dbReference type="SAM" id="MobiDB-lite"/>
    </source>
</evidence>
<evidence type="ECO:0000313" key="3">
    <source>
        <dbReference type="Proteomes" id="UP000308652"/>
    </source>
</evidence>
<accession>A0A5C3M245</accession>
<proteinExistence type="predicted"/>
<dbReference type="Proteomes" id="UP000308652">
    <property type="component" value="Unassembled WGS sequence"/>
</dbReference>
<dbReference type="AlphaFoldDB" id="A0A5C3M245"/>
<name>A0A5C3M245_9AGAR</name>
<feature type="region of interest" description="Disordered" evidence="1">
    <location>
        <begin position="1"/>
        <end position="79"/>
    </location>
</feature>